<dbReference type="EMBL" id="PVTF01000001">
    <property type="protein sequence ID" value="PRY45801.1"/>
    <property type="molecule type" value="Genomic_DNA"/>
</dbReference>
<dbReference type="NCBIfam" id="TIGR03618">
    <property type="entry name" value="Rv1155_F420"/>
    <property type="match status" value="1"/>
</dbReference>
<keyword evidence="1" id="KW-0560">Oxidoreductase</keyword>
<dbReference type="InterPro" id="IPR019920">
    <property type="entry name" value="F420-binding_dom_put"/>
</dbReference>
<dbReference type="PANTHER" id="PTHR35176:SF1">
    <property type="entry name" value="F420H(2)-DEPENDENT BILIVERDIN REDUCTASE"/>
    <property type="match status" value="1"/>
</dbReference>
<evidence type="ECO:0000313" key="4">
    <source>
        <dbReference type="Proteomes" id="UP000239494"/>
    </source>
</evidence>
<dbReference type="RefSeq" id="WP_106184928.1">
    <property type="nucleotide sequence ID" value="NZ_PVTF01000001.1"/>
</dbReference>
<dbReference type="InterPro" id="IPR011576">
    <property type="entry name" value="Pyridox_Oxase_N"/>
</dbReference>
<sequence length="144" mass="15941">MGYTDAPEGWWREFISAAPAKTGKLAIVRKDGSPHVSPVWVDLDGGTLVFTTNTRSIKGKAIARDGRVSICFDDELPPFSFATISGTAQIDDNRDQVKYWTGRIAARYMGDHRADEFAERNGVPDEVVVRVRDIKVVAKLDVTD</sequence>
<dbReference type="InterPro" id="IPR052019">
    <property type="entry name" value="F420H2_bilvrd_red/Heme_oxyg"/>
</dbReference>
<proteinExistence type="predicted"/>
<dbReference type="GO" id="GO:0070967">
    <property type="term" value="F:coenzyme F420 binding"/>
    <property type="evidence" value="ECO:0007669"/>
    <property type="project" value="TreeGrafter"/>
</dbReference>
<name>A0A2T0TJM1_9PSEU</name>
<evidence type="ECO:0000259" key="2">
    <source>
        <dbReference type="Pfam" id="PF01243"/>
    </source>
</evidence>
<evidence type="ECO:0000256" key="1">
    <source>
        <dbReference type="ARBA" id="ARBA00023002"/>
    </source>
</evidence>
<organism evidence="3 4">
    <name type="scientific">Umezawaea tangerina</name>
    <dbReference type="NCBI Taxonomy" id="84725"/>
    <lineage>
        <taxon>Bacteria</taxon>
        <taxon>Bacillati</taxon>
        <taxon>Actinomycetota</taxon>
        <taxon>Actinomycetes</taxon>
        <taxon>Pseudonocardiales</taxon>
        <taxon>Pseudonocardiaceae</taxon>
        <taxon>Umezawaea</taxon>
    </lineage>
</organism>
<evidence type="ECO:0000313" key="3">
    <source>
        <dbReference type="EMBL" id="PRY45801.1"/>
    </source>
</evidence>
<feature type="domain" description="Pyridoxamine 5'-phosphate oxidase N-terminal" evidence="2">
    <location>
        <begin position="19"/>
        <end position="132"/>
    </location>
</feature>
<protein>
    <submittedName>
        <fullName evidence="3">PPOX class probable F420-dependent enzyme</fullName>
    </submittedName>
</protein>
<keyword evidence="4" id="KW-1185">Reference proteome</keyword>
<dbReference type="SUPFAM" id="SSF50475">
    <property type="entry name" value="FMN-binding split barrel"/>
    <property type="match status" value="1"/>
</dbReference>
<comment type="caution">
    <text evidence="3">The sequence shown here is derived from an EMBL/GenBank/DDBJ whole genome shotgun (WGS) entry which is preliminary data.</text>
</comment>
<reference evidence="3 4" key="1">
    <citation type="submission" date="2018-03" db="EMBL/GenBank/DDBJ databases">
        <title>Genomic Encyclopedia of Archaeal and Bacterial Type Strains, Phase II (KMG-II): from individual species to whole genera.</title>
        <authorList>
            <person name="Goeker M."/>
        </authorList>
    </citation>
    <scope>NUCLEOTIDE SEQUENCE [LARGE SCALE GENOMIC DNA]</scope>
    <source>
        <strain evidence="3 4">DSM 44720</strain>
    </source>
</reference>
<dbReference type="Proteomes" id="UP000239494">
    <property type="component" value="Unassembled WGS sequence"/>
</dbReference>
<dbReference type="OrthoDB" id="159383at2"/>
<dbReference type="InterPro" id="IPR012349">
    <property type="entry name" value="Split_barrel_FMN-bd"/>
</dbReference>
<dbReference type="AlphaFoldDB" id="A0A2T0TJM1"/>
<accession>A0A2T0TJM1</accession>
<gene>
    <name evidence="3" type="ORF">CLV43_10161</name>
</gene>
<dbReference type="GO" id="GO:0005829">
    <property type="term" value="C:cytosol"/>
    <property type="evidence" value="ECO:0007669"/>
    <property type="project" value="TreeGrafter"/>
</dbReference>
<dbReference type="PANTHER" id="PTHR35176">
    <property type="entry name" value="HEME OXYGENASE HI_0854-RELATED"/>
    <property type="match status" value="1"/>
</dbReference>
<dbReference type="GO" id="GO:0016627">
    <property type="term" value="F:oxidoreductase activity, acting on the CH-CH group of donors"/>
    <property type="evidence" value="ECO:0007669"/>
    <property type="project" value="TreeGrafter"/>
</dbReference>
<dbReference type="Pfam" id="PF01243">
    <property type="entry name" value="PNPOx_N"/>
    <property type="match status" value="1"/>
</dbReference>
<dbReference type="Gene3D" id="2.30.110.10">
    <property type="entry name" value="Electron Transport, Fmn-binding Protein, Chain A"/>
    <property type="match status" value="1"/>
</dbReference>